<reference evidence="2" key="1">
    <citation type="submission" date="2023-10" db="EMBL/GenBank/DDBJ databases">
        <authorList>
            <person name="Chen Y."/>
            <person name="Shah S."/>
            <person name="Dougan E. K."/>
            <person name="Thang M."/>
            <person name="Chan C."/>
        </authorList>
    </citation>
    <scope>NUCLEOTIDE SEQUENCE [LARGE SCALE GENOMIC DNA]</scope>
</reference>
<sequence length="352" mass="36648">MVPGPSEDKRPRGQWVWGPPQELGSDCDELLKLKAAVQAKKEAQAAAAGAGAPQKAPLLEEEVRAKGVACRRALAWLETCSARALEGQQWLADAQAAEDEAAASAHAAQQDWEAACAKQVKASAPPSAAPPSSSAINLSTLVDEGSLQIVDGPLFDLSGLELDEQARVDWERIKQELADSVQTKVQEVLGPSAQRILELREEARKLRAREEAKRRRVDGSDAAGSAAGPAATAATDGAGPAGAAAATGAPAGAEAMRAAARAKAKSAQEELYAQQEAASSTAEAAPGACFWKRFNYSTVGGEQFADRGSRLGGTCTAGKTFIAFCVARSYAISECEDFGHSYFFGCIGSSLA</sequence>
<evidence type="ECO:0000313" key="3">
    <source>
        <dbReference type="Proteomes" id="UP001189429"/>
    </source>
</evidence>
<keyword evidence="3" id="KW-1185">Reference proteome</keyword>
<dbReference type="Proteomes" id="UP001189429">
    <property type="component" value="Unassembled WGS sequence"/>
</dbReference>
<feature type="non-terminal residue" evidence="2">
    <location>
        <position position="352"/>
    </location>
</feature>
<feature type="region of interest" description="Disordered" evidence="1">
    <location>
        <begin position="209"/>
        <end position="246"/>
    </location>
</feature>
<organism evidence="2 3">
    <name type="scientific">Prorocentrum cordatum</name>
    <dbReference type="NCBI Taxonomy" id="2364126"/>
    <lineage>
        <taxon>Eukaryota</taxon>
        <taxon>Sar</taxon>
        <taxon>Alveolata</taxon>
        <taxon>Dinophyceae</taxon>
        <taxon>Prorocentrales</taxon>
        <taxon>Prorocentraceae</taxon>
        <taxon>Prorocentrum</taxon>
    </lineage>
</organism>
<feature type="compositionally biased region" description="Basic and acidic residues" evidence="1">
    <location>
        <begin position="209"/>
        <end position="219"/>
    </location>
</feature>
<protein>
    <submittedName>
        <fullName evidence="2">Uncharacterized protein</fullName>
    </submittedName>
</protein>
<feature type="compositionally biased region" description="Basic and acidic residues" evidence="1">
    <location>
        <begin position="1"/>
        <end position="11"/>
    </location>
</feature>
<gene>
    <name evidence="2" type="ORF">PCOR1329_LOCUS81903</name>
</gene>
<evidence type="ECO:0000256" key="1">
    <source>
        <dbReference type="SAM" id="MobiDB-lite"/>
    </source>
</evidence>
<feature type="region of interest" description="Disordered" evidence="1">
    <location>
        <begin position="1"/>
        <end position="21"/>
    </location>
</feature>
<accession>A0ABN9Y423</accession>
<dbReference type="EMBL" id="CAUYUJ010021726">
    <property type="protein sequence ID" value="CAK0906648.1"/>
    <property type="molecule type" value="Genomic_DNA"/>
</dbReference>
<evidence type="ECO:0000313" key="2">
    <source>
        <dbReference type="EMBL" id="CAK0906648.1"/>
    </source>
</evidence>
<feature type="compositionally biased region" description="Low complexity" evidence="1">
    <location>
        <begin position="220"/>
        <end position="246"/>
    </location>
</feature>
<name>A0ABN9Y423_9DINO</name>
<proteinExistence type="predicted"/>
<comment type="caution">
    <text evidence="2">The sequence shown here is derived from an EMBL/GenBank/DDBJ whole genome shotgun (WGS) entry which is preliminary data.</text>
</comment>